<evidence type="ECO:0000313" key="16">
    <source>
        <dbReference type="EMBL" id="RXH56765.1"/>
    </source>
</evidence>
<dbReference type="PROSITE" id="PS00178">
    <property type="entry name" value="AA_TRNA_LIGASE_I"/>
    <property type="match status" value="1"/>
</dbReference>
<dbReference type="CDD" id="cd00812">
    <property type="entry name" value="LeuRS_core"/>
    <property type="match status" value="1"/>
</dbReference>
<keyword evidence="3 9" id="KW-0436">Ligase</keyword>
<dbReference type="HAMAP" id="MF_00049_B">
    <property type="entry name" value="Leu_tRNA_synth_B"/>
    <property type="match status" value="1"/>
</dbReference>
<evidence type="ECO:0000259" key="14">
    <source>
        <dbReference type="Pfam" id="PF09334"/>
    </source>
</evidence>
<evidence type="ECO:0000256" key="9">
    <source>
        <dbReference type="HAMAP-Rule" id="MF_00049"/>
    </source>
</evidence>
<keyword evidence="4 9" id="KW-0547">Nucleotide-binding</keyword>
<dbReference type="Proteomes" id="UP000289437">
    <property type="component" value="Unassembled WGS sequence"/>
</dbReference>
<feature type="compositionally biased region" description="Polar residues" evidence="11">
    <location>
        <begin position="12"/>
        <end position="29"/>
    </location>
</feature>
<feature type="domain" description="Leucyl-tRNA synthetase editing" evidence="15">
    <location>
        <begin position="249"/>
        <end position="436"/>
    </location>
</feature>
<dbReference type="AlphaFoldDB" id="A0A4Q0SZP8"/>
<dbReference type="EMBL" id="RDSM01000001">
    <property type="protein sequence ID" value="RXH56765.1"/>
    <property type="molecule type" value="Genomic_DNA"/>
</dbReference>
<dbReference type="CDD" id="cd07958">
    <property type="entry name" value="Anticodon_Ia_Leu_BEm"/>
    <property type="match status" value="1"/>
</dbReference>
<dbReference type="InterPro" id="IPR001412">
    <property type="entry name" value="aa-tRNA-synth_I_CS"/>
</dbReference>
<dbReference type="GO" id="GO:0004823">
    <property type="term" value="F:leucine-tRNA ligase activity"/>
    <property type="evidence" value="ECO:0007669"/>
    <property type="project" value="UniProtKB-UniRule"/>
</dbReference>
<sequence length="859" mass="95858">MAESIVRENAVETAQNPESATAEQSSPQRYNPAEIEPRWQAVWDADPSLYAAEPHDSGKPKYYCLSMLPYPSGKLHIGHVRNYAIGDVLARFMRMRGYNVLHPMGWDAFGLPAENAALKNNTPPAEWTLANIAAMKTQFHRLGLSFDWSKEVTTCLPDYYRWNQWFFLKMFEKGLAYRKKSKVNWCPECQTVLANEQVIAGCCWRHETTIVEQRDLTQWFFRITQYADELLDGLDTMDGWPDKVRTMQRNWIGRSEGTFVDFKVEGTGEIITVFTTRVDTIFGATSVQLAPEHALTTAFAKEDATLAGQVEALLDEQKAAKAAGDLGAIEKKGCATNRFAINPFNGERVPIWVGNYILADYGTGAIMSVPAHDERDFEFATKYGLDIRRVVAPNVDEPAEALTLPYTGEEEAVLIDSGEWSGEPSLEAQEKMAKHAEANGFGKKTTTYRLKDWGVSRQRYWGTPIPMVYCAANCSGEETPIPLRPEDLPVLLPAQVTITQQGGSPLGRVPEFVNTTCPRCGGPAKRETDTMDTFVDSSWYFYRYIDPKNDQAPFDSAKAAYWFPIDQYIGGVEHAILHLIYSRYWTKVMRDLGLIENAEPATRLFTQGMVIKDGAKMSKSKGNVVSPDVMIDKFGVDATRMYALFAAPPDRDLDWQEDGVAGVSRFLSRVYRLTTKFAPIAKRAGTEEAQSIEGQKLLRKLHQTIAKMTLDFSGRWHFNTSIAAIMELVNEIVTAEPAMDAEIIPPSAVAEVFRNLTLMLAPFAPFIAAELWAELGNTGVVFRHPWPEADAELAKESEIEIPVQINGKLVNVITVPAGSDEETIKAAALADPKVISRIEGKTVVKIIYVPGKLLNLVVK</sequence>
<dbReference type="SUPFAM" id="SSF50677">
    <property type="entry name" value="ValRS/IleRS/LeuRS editing domain"/>
    <property type="match status" value="1"/>
</dbReference>
<keyword evidence="5 9" id="KW-0067">ATP-binding</keyword>
<dbReference type="SUPFAM" id="SSF47323">
    <property type="entry name" value="Anticodon-binding domain of a subclass of class I aminoacyl-tRNA synthetases"/>
    <property type="match status" value="1"/>
</dbReference>
<evidence type="ECO:0000256" key="6">
    <source>
        <dbReference type="ARBA" id="ARBA00022917"/>
    </source>
</evidence>
<dbReference type="RefSeq" id="WP_128911043.1">
    <property type="nucleotide sequence ID" value="NZ_RDSM01000001.1"/>
</dbReference>
<dbReference type="EC" id="6.1.1.4" evidence="9"/>
<name>A0A4Q0SZP8_9BACT</name>
<evidence type="ECO:0000256" key="5">
    <source>
        <dbReference type="ARBA" id="ARBA00022840"/>
    </source>
</evidence>
<gene>
    <name evidence="9" type="primary">leuS</name>
    <name evidence="16" type="ORF">GRAN_0075</name>
</gene>
<dbReference type="InterPro" id="IPR002302">
    <property type="entry name" value="Leu-tRNA-ligase"/>
</dbReference>
<dbReference type="Gene3D" id="3.10.20.590">
    <property type="match status" value="1"/>
</dbReference>
<evidence type="ECO:0000313" key="17">
    <source>
        <dbReference type="Proteomes" id="UP000289437"/>
    </source>
</evidence>
<comment type="catalytic activity">
    <reaction evidence="8 9">
        <text>tRNA(Leu) + L-leucine + ATP = L-leucyl-tRNA(Leu) + AMP + diphosphate</text>
        <dbReference type="Rhea" id="RHEA:11688"/>
        <dbReference type="Rhea" id="RHEA-COMP:9613"/>
        <dbReference type="Rhea" id="RHEA-COMP:9622"/>
        <dbReference type="ChEBI" id="CHEBI:30616"/>
        <dbReference type="ChEBI" id="CHEBI:33019"/>
        <dbReference type="ChEBI" id="CHEBI:57427"/>
        <dbReference type="ChEBI" id="CHEBI:78442"/>
        <dbReference type="ChEBI" id="CHEBI:78494"/>
        <dbReference type="ChEBI" id="CHEBI:456215"/>
        <dbReference type="EC" id="6.1.1.4"/>
    </reaction>
</comment>
<dbReference type="InterPro" id="IPR002300">
    <property type="entry name" value="aa-tRNA-synth_Ia"/>
</dbReference>
<feature type="domain" description="Methionyl/Leucyl tRNA synthetase" evidence="14">
    <location>
        <begin position="66"/>
        <end position="203"/>
    </location>
</feature>
<dbReference type="PANTHER" id="PTHR43740:SF2">
    <property type="entry name" value="LEUCINE--TRNA LIGASE, MITOCHONDRIAL"/>
    <property type="match status" value="1"/>
</dbReference>
<keyword evidence="17" id="KW-1185">Reference proteome</keyword>
<dbReference type="InterPro" id="IPR013155">
    <property type="entry name" value="M/V/L/I-tRNA-synth_anticd-bd"/>
</dbReference>
<dbReference type="FunFam" id="3.40.50.620:FF:000003">
    <property type="entry name" value="Leucine--tRNA ligase"/>
    <property type="match status" value="1"/>
</dbReference>
<feature type="short sequence motif" description="'KMSKS' region" evidence="9">
    <location>
        <begin position="616"/>
        <end position="620"/>
    </location>
</feature>
<feature type="binding site" evidence="9">
    <location>
        <position position="619"/>
    </location>
    <ligand>
        <name>ATP</name>
        <dbReference type="ChEBI" id="CHEBI:30616"/>
    </ligand>
</feature>
<accession>A0A4Q0SZP8</accession>
<dbReference type="InterPro" id="IPR015413">
    <property type="entry name" value="Methionyl/Leucyl_tRNA_Synth"/>
</dbReference>
<comment type="caution">
    <text evidence="16">The sequence shown here is derived from an EMBL/GenBank/DDBJ whole genome shotgun (WGS) entry which is preliminary data.</text>
</comment>
<feature type="domain" description="Methionyl/Valyl/Leucyl/Isoleucyl-tRNA synthetase anticodon-binding" evidence="13">
    <location>
        <begin position="696"/>
        <end position="822"/>
    </location>
</feature>
<keyword evidence="6 9" id="KW-0648">Protein biosynthesis</keyword>
<proteinExistence type="inferred from homology"/>
<dbReference type="InterPro" id="IPR009008">
    <property type="entry name" value="Val/Leu/Ile-tRNA-synth_edit"/>
</dbReference>
<dbReference type="GO" id="GO:0002161">
    <property type="term" value="F:aminoacyl-tRNA deacylase activity"/>
    <property type="evidence" value="ECO:0007669"/>
    <property type="project" value="InterPro"/>
</dbReference>
<dbReference type="PANTHER" id="PTHR43740">
    <property type="entry name" value="LEUCYL-TRNA SYNTHETASE"/>
    <property type="match status" value="1"/>
</dbReference>
<keyword evidence="7 9" id="KW-0030">Aminoacyl-tRNA synthetase</keyword>
<feature type="region of interest" description="Disordered" evidence="11">
    <location>
        <begin position="1"/>
        <end position="31"/>
    </location>
</feature>
<protein>
    <recommendedName>
        <fullName evidence="9">Leucine--tRNA ligase</fullName>
        <ecNumber evidence="9">6.1.1.4</ecNumber>
    </recommendedName>
    <alternativeName>
        <fullName evidence="9">Leucyl-tRNA synthetase</fullName>
        <shortName evidence="9">LeuRS</shortName>
    </alternativeName>
</protein>
<reference evidence="17" key="2">
    <citation type="submission" date="2019-02" db="EMBL/GenBank/DDBJ databases">
        <title>Granulicella sibirica sp. nov., a psychrotolerant acidobacterium isolated from an organic soil layer in forested tundra, West Siberia.</title>
        <authorList>
            <person name="Oshkin I.Y."/>
            <person name="Kulichevskaya I.S."/>
            <person name="Rijpstra W.I.C."/>
            <person name="Sinninghe Damste J.S."/>
            <person name="Rakitin A.L."/>
            <person name="Ravin N.V."/>
            <person name="Dedysh S.N."/>
        </authorList>
    </citation>
    <scope>NUCLEOTIDE SEQUENCE [LARGE SCALE GENOMIC DNA]</scope>
    <source>
        <strain evidence="17">AF10</strain>
    </source>
</reference>
<feature type="compositionally biased region" description="Basic and acidic residues" evidence="11">
    <location>
        <begin position="1"/>
        <end position="10"/>
    </location>
</feature>
<comment type="similarity">
    <text evidence="1 9 10">Belongs to the class-I aminoacyl-tRNA synthetase family.</text>
</comment>
<dbReference type="InterPro" id="IPR014729">
    <property type="entry name" value="Rossmann-like_a/b/a_fold"/>
</dbReference>
<evidence type="ECO:0000256" key="2">
    <source>
        <dbReference type="ARBA" id="ARBA00022490"/>
    </source>
</evidence>
<comment type="subcellular location">
    <subcellularLocation>
        <location evidence="9">Cytoplasm</location>
    </subcellularLocation>
</comment>
<evidence type="ECO:0000256" key="1">
    <source>
        <dbReference type="ARBA" id="ARBA00005594"/>
    </source>
</evidence>
<evidence type="ECO:0000256" key="11">
    <source>
        <dbReference type="SAM" id="MobiDB-lite"/>
    </source>
</evidence>
<dbReference type="Pfam" id="PF08264">
    <property type="entry name" value="Anticodon_1"/>
    <property type="match status" value="1"/>
</dbReference>
<dbReference type="Pfam" id="PF00133">
    <property type="entry name" value="tRNA-synt_1"/>
    <property type="match status" value="1"/>
</dbReference>
<dbReference type="GO" id="GO:0005524">
    <property type="term" value="F:ATP binding"/>
    <property type="evidence" value="ECO:0007669"/>
    <property type="project" value="UniProtKB-UniRule"/>
</dbReference>
<dbReference type="GO" id="GO:0005829">
    <property type="term" value="C:cytosol"/>
    <property type="evidence" value="ECO:0007669"/>
    <property type="project" value="TreeGrafter"/>
</dbReference>
<dbReference type="InterPro" id="IPR009080">
    <property type="entry name" value="tRNAsynth_Ia_anticodon-bd"/>
</dbReference>
<reference evidence="16 17" key="1">
    <citation type="submission" date="2018-11" db="EMBL/GenBank/DDBJ databases">
        <authorList>
            <person name="Mardanov A.V."/>
            <person name="Ravin N.V."/>
            <person name="Dedysh S.N."/>
        </authorList>
    </citation>
    <scope>NUCLEOTIDE SEQUENCE [LARGE SCALE GENOMIC DNA]</scope>
    <source>
        <strain evidence="16 17">AF10</strain>
    </source>
</reference>
<keyword evidence="2 9" id="KW-0963">Cytoplasm</keyword>
<evidence type="ECO:0000256" key="8">
    <source>
        <dbReference type="ARBA" id="ARBA00047469"/>
    </source>
</evidence>
<dbReference type="OrthoDB" id="9810365at2"/>
<feature type="short sequence motif" description="'HIGH' region" evidence="9">
    <location>
        <begin position="69"/>
        <end position="79"/>
    </location>
</feature>
<evidence type="ECO:0000256" key="4">
    <source>
        <dbReference type="ARBA" id="ARBA00022741"/>
    </source>
</evidence>
<evidence type="ECO:0000256" key="3">
    <source>
        <dbReference type="ARBA" id="ARBA00022598"/>
    </source>
</evidence>
<evidence type="ECO:0000259" key="13">
    <source>
        <dbReference type="Pfam" id="PF08264"/>
    </source>
</evidence>
<feature type="domain" description="Aminoacyl-tRNA synthetase class Ia" evidence="12">
    <location>
        <begin position="450"/>
        <end position="655"/>
    </location>
</feature>
<evidence type="ECO:0000259" key="12">
    <source>
        <dbReference type="Pfam" id="PF00133"/>
    </source>
</evidence>
<dbReference type="Pfam" id="PF09334">
    <property type="entry name" value="tRNA-synt_1g"/>
    <property type="match status" value="1"/>
</dbReference>
<dbReference type="NCBIfam" id="TIGR00396">
    <property type="entry name" value="leuS_bact"/>
    <property type="match status" value="1"/>
</dbReference>
<dbReference type="FunFam" id="3.40.50.620:FF:000056">
    <property type="entry name" value="Leucine--tRNA ligase"/>
    <property type="match status" value="1"/>
</dbReference>
<organism evidence="16 17">
    <name type="scientific">Granulicella sibirica</name>
    <dbReference type="NCBI Taxonomy" id="2479048"/>
    <lineage>
        <taxon>Bacteria</taxon>
        <taxon>Pseudomonadati</taxon>
        <taxon>Acidobacteriota</taxon>
        <taxon>Terriglobia</taxon>
        <taxon>Terriglobales</taxon>
        <taxon>Acidobacteriaceae</taxon>
        <taxon>Granulicella</taxon>
    </lineage>
</organism>
<dbReference type="Pfam" id="PF13603">
    <property type="entry name" value="tRNA-synt_1_2"/>
    <property type="match status" value="1"/>
</dbReference>
<dbReference type="GO" id="GO:0006429">
    <property type="term" value="P:leucyl-tRNA aminoacylation"/>
    <property type="evidence" value="ECO:0007669"/>
    <property type="project" value="UniProtKB-UniRule"/>
</dbReference>
<dbReference type="InterPro" id="IPR025709">
    <property type="entry name" value="Leu_tRNA-synth_edit"/>
</dbReference>
<dbReference type="FunFam" id="1.10.730.10:FF:000002">
    <property type="entry name" value="Leucine--tRNA ligase"/>
    <property type="match status" value="1"/>
</dbReference>
<dbReference type="Gene3D" id="3.40.50.620">
    <property type="entry name" value="HUPs"/>
    <property type="match status" value="2"/>
</dbReference>
<evidence type="ECO:0000256" key="7">
    <source>
        <dbReference type="ARBA" id="ARBA00023146"/>
    </source>
</evidence>
<dbReference type="SUPFAM" id="SSF52374">
    <property type="entry name" value="Nucleotidylyl transferase"/>
    <property type="match status" value="1"/>
</dbReference>
<dbReference type="PRINTS" id="PR00985">
    <property type="entry name" value="TRNASYNTHLEU"/>
</dbReference>
<evidence type="ECO:0000256" key="10">
    <source>
        <dbReference type="RuleBase" id="RU363035"/>
    </source>
</evidence>
<evidence type="ECO:0000259" key="15">
    <source>
        <dbReference type="Pfam" id="PF13603"/>
    </source>
</evidence>
<dbReference type="Gene3D" id="1.10.730.10">
    <property type="entry name" value="Isoleucyl-tRNA Synthetase, Domain 1"/>
    <property type="match status" value="1"/>
</dbReference>